<dbReference type="PANTHER" id="PTHR46797:SF1">
    <property type="entry name" value="METHYLPHOSPHONATE SYNTHASE"/>
    <property type="match status" value="1"/>
</dbReference>
<protein>
    <submittedName>
        <fullName evidence="3">Transcriptional regulator</fullName>
    </submittedName>
</protein>
<dbReference type="CDD" id="cd00093">
    <property type="entry name" value="HTH_XRE"/>
    <property type="match status" value="1"/>
</dbReference>
<dbReference type="SUPFAM" id="SSF51182">
    <property type="entry name" value="RmlC-like cupins"/>
    <property type="match status" value="1"/>
</dbReference>
<dbReference type="PANTHER" id="PTHR46797">
    <property type="entry name" value="HTH-TYPE TRANSCRIPTIONAL REGULATOR"/>
    <property type="match status" value="1"/>
</dbReference>
<organism evidence="3 4">
    <name type="scientific">Kibdelosporangium persicum</name>
    <dbReference type="NCBI Taxonomy" id="2698649"/>
    <lineage>
        <taxon>Bacteria</taxon>
        <taxon>Bacillati</taxon>
        <taxon>Actinomycetota</taxon>
        <taxon>Actinomycetes</taxon>
        <taxon>Pseudonocardiales</taxon>
        <taxon>Pseudonocardiaceae</taxon>
        <taxon>Kibdelosporangium</taxon>
    </lineage>
</organism>
<evidence type="ECO:0000313" key="4">
    <source>
        <dbReference type="Proteomes" id="UP000763557"/>
    </source>
</evidence>
<dbReference type="SUPFAM" id="SSF47413">
    <property type="entry name" value="lambda repressor-like DNA-binding domains"/>
    <property type="match status" value="1"/>
</dbReference>
<dbReference type="InterPro" id="IPR001387">
    <property type="entry name" value="Cro/C1-type_HTH"/>
</dbReference>
<dbReference type="EMBL" id="JAAATY010000037">
    <property type="protein sequence ID" value="NRN70341.1"/>
    <property type="molecule type" value="Genomic_DNA"/>
</dbReference>
<keyword evidence="4" id="KW-1185">Reference proteome</keyword>
<dbReference type="RefSeq" id="WP_173141459.1">
    <property type="nucleotide sequence ID" value="NZ_CBCSGW010000021.1"/>
</dbReference>
<sequence length="188" mass="19802">MDGSNLQAALGERLRRLREERAMSAADLARASGVARATLSKLEAGQGNPTLDTIGALAAALSLPLVDLVAELTPPAVRLDRSPSDSDPTPSQQLLTRVGGSGMTEFWRLRLGPGQRLDRQPHATGTTEHITVITGSLRTGPTDNLHDVAAGDFISYRADIPHSYVAGAEAVQAAVVMTYLLALPDLTA</sequence>
<dbReference type="Gene3D" id="2.60.120.10">
    <property type="entry name" value="Jelly Rolls"/>
    <property type="match status" value="1"/>
</dbReference>
<comment type="caution">
    <text evidence="3">The sequence shown here is derived from an EMBL/GenBank/DDBJ whole genome shotgun (WGS) entry which is preliminary data.</text>
</comment>
<dbReference type="Pfam" id="PF01381">
    <property type="entry name" value="HTH_3"/>
    <property type="match status" value="1"/>
</dbReference>
<gene>
    <name evidence="3" type="ORF">GC106_76060</name>
</gene>
<evidence type="ECO:0000256" key="1">
    <source>
        <dbReference type="ARBA" id="ARBA00023125"/>
    </source>
</evidence>
<evidence type="ECO:0000313" key="3">
    <source>
        <dbReference type="EMBL" id="NRN70341.1"/>
    </source>
</evidence>
<dbReference type="PROSITE" id="PS50943">
    <property type="entry name" value="HTH_CROC1"/>
    <property type="match status" value="1"/>
</dbReference>
<dbReference type="SMART" id="SM00530">
    <property type="entry name" value="HTH_XRE"/>
    <property type="match status" value="1"/>
</dbReference>
<keyword evidence="1" id="KW-0238">DNA-binding</keyword>
<dbReference type="InterPro" id="IPR011051">
    <property type="entry name" value="RmlC_Cupin_sf"/>
</dbReference>
<proteinExistence type="predicted"/>
<dbReference type="CDD" id="cd02209">
    <property type="entry name" value="cupin_XRE_C"/>
    <property type="match status" value="1"/>
</dbReference>
<dbReference type="InterPro" id="IPR014710">
    <property type="entry name" value="RmlC-like_jellyroll"/>
</dbReference>
<reference evidence="3 4" key="1">
    <citation type="submission" date="2020-01" db="EMBL/GenBank/DDBJ databases">
        <title>Kibdelosporangium persica a novel Actinomycetes from a hot desert in Iran.</title>
        <authorList>
            <person name="Safaei N."/>
            <person name="Zaburannyi N."/>
            <person name="Mueller R."/>
            <person name="Wink J."/>
        </authorList>
    </citation>
    <scope>NUCLEOTIDE SEQUENCE [LARGE SCALE GENOMIC DNA]</scope>
    <source>
        <strain evidence="3 4">4NS15</strain>
    </source>
</reference>
<dbReference type="Gene3D" id="1.10.260.40">
    <property type="entry name" value="lambda repressor-like DNA-binding domains"/>
    <property type="match status" value="1"/>
</dbReference>
<name>A0ABX2FG03_9PSEU</name>
<feature type="domain" description="HTH cro/C1-type" evidence="2">
    <location>
        <begin position="14"/>
        <end position="68"/>
    </location>
</feature>
<dbReference type="InterPro" id="IPR050807">
    <property type="entry name" value="TransReg_Diox_bact_type"/>
</dbReference>
<dbReference type="InterPro" id="IPR010982">
    <property type="entry name" value="Lambda_DNA-bd_dom_sf"/>
</dbReference>
<dbReference type="Proteomes" id="UP000763557">
    <property type="component" value="Unassembled WGS sequence"/>
</dbReference>
<accession>A0ABX2FG03</accession>
<evidence type="ECO:0000259" key="2">
    <source>
        <dbReference type="PROSITE" id="PS50943"/>
    </source>
</evidence>